<gene>
    <name evidence="15" type="ORF">PVAP13_1KG170600</name>
</gene>
<evidence type="ECO:0000256" key="2">
    <source>
        <dbReference type="ARBA" id="ARBA00009592"/>
    </source>
</evidence>
<dbReference type="Pfam" id="PF13855">
    <property type="entry name" value="LRR_8"/>
    <property type="match status" value="1"/>
</dbReference>
<dbReference type="AlphaFoldDB" id="A0A8T0XFV5"/>
<feature type="transmembrane region" description="Helical" evidence="12">
    <location>
        <begin position="881"/>
        <end position="905"/>
    </location>
</feature>
<evidence type="ECO:0000256" key="10">
    <source>
        <dbReference type="ARBA" id="ARBA00023170"/>
    </source>
</evidence>
<dbReference type="Pfam" id="PF08263">
    <property type="entry name" value="LRRNT_2"/>
    <property type="match status" value="1"/>
</dbReference>
<dbReference type="FunFam" id="3.80.10.10:FF:000213">
    <property type="entry name" value="Tyrosine-sulfated glycopeptide receptor 1"/>
    <property type="match status" value="1"/>
</dbReference>
<dbReference type="InterPro" id="IPR032675">
    <property type="entry name" value="LRR_dom_sf"/>
</dbReference>
<dbReference type="InterPro" id="IPR046956">
    <property type="entry name" value="RLP23-like"/>
</dbReference>
<feature type="chain" id="PRO_5035884466" description="Leucine-rich repeat-containing N-terminal plant-type domain-containing protein" evidence="13">
    <location>
        <begin position="21"/>
        <end position="943"/>
    </location>
</feature>
<dbReference type="InterPro" id="IPR003591">
    <property type="entry name" value="Leu-rich_rpt_typical-subtyp"/>
</dbReference>
<keyword evidence="7" id="KW-0677">Repeat</keyword>
<keyword evidence="6 13" id="KW-0732">Signal</keyword>
<dbReference type="GO" id="GO:0005886">
    <property type="term" value="C:plasma membrane"/>
    <property type="evidence" value="ECO:0007669"/>
    <property type="project" value="UniProtKB-SubCell"/>
</dbReference>
<evidence type="ECO:0000259" key="14">
    <source>
        <dbReference type="Pfam" id="PF08263"/>
    </source>
</evidence>
<evidence type="ECO:0000256" key="7">
    <source>
        <dbReference type="ARBA" id="ARBA00022737"/>
    </source>
</evidence>
<keyword evidence="16" id="KW-1185">Reference proteome</keyword>
<keyword evidence="10" id="KW-0675">Receptor</keyword>
<evidence type="ECO:0000256" key="4">
    <source>
        <dbReference type="ARBA" id="ARBA00022614"/>
    </source>
</evidence>
<evidence type="ECO:0000256" key="8">
    <source>
        <dbReference type="ARBA" id="ARBA00022989"/>
    </source>
</evidence>
<evidence type="ECO:0000256" key="12">
    <source>
        <dbReference type="SAM" id="Phobius"/>
    </source>
</evidence>
<feature type="domain" description="Leucine-rich repeat-containing N-terminal plant-type" evidence="14">
    <location>
        <begin position="25"/>
        <end position="64"/>
    </location>
</feature>
<dbReference type="PRINTS" id="PR00019">
    <property type="entry name" value="LEURICHRPT"/>
</dbReference>
<keyword evidence="11" id="KW-0325">Glycoprotein</keyword>
<keyword evidence="8 12" id="KW-1133">Transmembrane helix</keyword>
<sequence>MAMNAAILFLALAALGGGAGGCVPGERAALLDVKRGFTSDPDGALSSWTGLRPDCCRWGGVVCDNATGRVAELRLRNALAGGGSTGLSGEISPALLRLPRLAHLDLSHNSLSGGGAAPPPPLPRFLGSLWALRSLNLSSTDIAGEVPPQLGNLTRLVTLDLSSLSGLYSGDLSWLAGLTSLEHLDMGSVNLTASVGWVRAVNMLPSLRVLSLPLCGLTTSPSSSPSSANLTRLRRLDLSSNAINTSTVDAWFWNVPTLAYLDLSGNSLSSPFPDAIGNMTGLQVLDLDGNGMVGMIPATLQRLCSLQVLDVTVNQIGGDMSEFMERLPRCALGNVRALQLSAANISGRLPEWIGDMAQLTDLDLSFNNLAGEIPQGIGKLSKLTRLFLNKNSLNGSLSEAHFVNLVSLEWIDLSQNSMSMEIRPSWRPPCKLVYAYFPDVRMGPRFPAWIKHQPDIKYLDISHSGIVDTLPQWFWKSFSDAVYLNISVNQISGRLPSSLRFMNSSLAIYLGANNLTGSVPLLPEKLLVLDLSRNSLSGPIPSEFGAPELVELDVSSNRINGTVPASLCQFPNLLHLDVSNNDLTGHLPRCRIVSSDGLGLTTLILYNNNLSGEFPVFLKHCKAMTFLDLAQNMFSGIIPEWIGRKLPSLTHLRLRSNMFTGNIPTQLGELGDLQLLDLADNRISGSIPRSLGNMTGMTQEHPPLALNPLTGYGASGNDRIVDSLPIVTKGQDRDYTSGVIYMVSLDLSDNVLSGEIPEELSALTGLVNLNLSRNHLNGTIPWNIGAIKKLESLDLSMNMLSGGIPSSLSDLTSLSHLNVSYNNLSGTIPQGNQLRSLANPAYIYIGNAGLCGPPLSKNCSSGDDGSVQAPLHGDKSLSEKVFFYLGLAAGFVVGLWLVFFSLLFVKAWRSAYFQAIDMAYDVVYVFVAVRLSRRSSAKESATS</sequence>
<comment type="subcellular location">
    <subcellularLocation>
        <location evidence="1">Cell membrane</location>
        <topology evidence="1">Single-pass type I membrane protein</topology>
    </subcellularLocation>
</comment>
<dbReference type="PANTHER" id="PTHR48063">
    <property type="entry name" value="LRR RECEPTOR-LIKE KINASE"/>
    <property type="match status" value="1"/>
</dbReference>
<keyword evidence="4" id="KW-0433">Leucine-rich repeat</keyword>
<evidence type="ECO:0000256" key="3">
    <source>
        <dbReference type="ARBA" id="ARBA00022475"/>
    </source>
</evidence>
<dbReference type="InterPro" id="IPR013210">
    <property type="entry name" value="LRR_N_plant-typ"/>
</dbReference>
<evidence type="ECO:0000256" key="6">
    <source>
        <dbReference type="ARBA" id="ARBA00022729"/>
    </source>
</evidence>
<evidence type="ECO:0000313" key="15">
    <source>
        <dbReference type="EMBL" id="KAG2657738.1"/>
    </source>
</evidence>
<accession>A0A8T0XFV5</accession>
<proteinExistence type="inferred from homology"/>
<keyword evidence="9 12" id="KW-0472">Membrane</keyword>
<evidence type="ECO:0000313" key="16">
    <source>
        <dbReference type="Proteomes" id="UP000823388"/>
    </source>
</evidence>
<dbReference type="PANTHER" id="PTHR48063:SF92">
    <property type="entry name" value="LEUCINE-RICH REPEAT-CONTAINING N-TERMINAL PLANT-TYPE DOMAIN-CONTAINING PROTEIN"/>
    <property type="match status" value="1"/>
</dbReference>
<dbReference type="SUPFAM" id="SSF52047">
    <property type="entry name" value="RNI-like"/>
    <property type="match status" value="1"/>
</dbReference>
<dbReference type="Proteomes" id="UP000823388">
    <property type="component" value="Chromosome 1K"/>
</dbReference>
<dbReference type="FunFam" id="3.80.10.10:FF:000649">
    <property type="entry name" value="Leucine Rich Repeat family protein"/>
    <property type="match status" value="1"/>
</dbReference>
<dbReference type="Pfam" id="PF00560">
    <property type="entry name" value="LRR_1"/>
    <property type="match status" value="12"/>
</dbReference>
<evidence type="ECO:0000256" key="1">
    <source>
        <dbReference type="ARBA" id="ARBA00004251"/>
    </source>
</evidence>
<evidence type="ECO:0000256" key="11">
    <source>
        <dbReference type="ARBA" id="ARBA00023180"/>
    </source>
</evidence>
<evidence type="ECO:0000256" key="9">
    <source>
        <dbReference type="ARBA" id="ARBA00023136"/>
    </source>
</evidence>
<comment type="caution">
    <text evidence="15">The sequence shown here is derived from an EMBL/GenBank/DDBJ whole genome shotgun (WGS) entry which is preliminary data.</text>
</comment>
<dbReference type="SMART" id="SM00369">
    <property type="entry name" value="LRR_TYP"/>
    <property type="match status" value="9"/>
</dbReference>
<name>A0A8T0XFV5_PANVG</name>
<comment type="similarity">
    <text evidence="2">Belongs to the RLP family.</text>
</comment>
<dbReference type="FunFam" id="3.80.10.10:FF:000041">
    <property type="entry name" value="LRR receptor-like serine/threonine-protein kinase ERECTA"/>
    <property type="match status" value="1"/>
</dbReference>
<organism evidence="15 16">
    <name type="scientific">Panicum virgatum</name>
    <name type="common">Blackwell switchgrass</name>
    <dbReference type="NCBI Taxonomy" id="38727"/>
    <lineage>
        <taxon>Eukaryota</taxon>
        <taxon>Viridiplantae</taxon>
        <taxon>Streptophyta</taxon>
        <taxon>Embryophyta</taxon>
        <taxon>Tracheophyta</taxon>
        <taxon>Spermatophyta</taxon>
        <taxon>Magnoliopsida</taxon>
        <taxon>Liliopsida</taxon>
        <taxon>Poales</taxon>
        <taxon>Poaceae</taxon>
        <taxon>PACMAD clade</taxon>
        <taxon>Panicoideae</taxon>
        <taxon>Panicodae</taxon>
        <taxon>Paniceae</taxon>
        <taxon>Panicinae</taxon>
        <taxon>Panicum</taxon>
        <taxon>Panicum sect. Hiantes</taxon>
    </lineage>
</organism>
<keyword evidence="3" id="KW-1003">Cell membrane</keyword>
<evidence type="ECO:0000256" key="13">
    <source>
        <dbReference type="SAM" id="SignalP"/>
    </source>
</evidence>
<keyword evidence="5 12" id="KW-0812">Transmembrane</keyword>
<dbReference type="SUPFAM" id="SSF52058">
    <property type="entry name" value="L domain-like"/>
    <property type="match status" value="2"/>
</dbReference>
<dbReference type="OrthoDB" id="1600340at2759"/>
<reference evidence="15" key="1">
    <citation type="submission" date="2020-05" db="EMBL/GenBank/DDBJ databases">
        <title>WGS assembly of Panicum virgatum.</title>
        <authorList>
            <person name="Lovell J.T."/>
            <person name="Jenkins J."/>
            <person name="Shu S."/>
            <person name="Juenger T.E."/>
            <person name="Schmutz J."/>
        </authorList>
    </citation>
    <scope>NUCLEOTIDE SEQUENCE</scope>
    <source>
        <strain evidence="15">AP13</strain>
    </source>
</reference>
<protein>
    <recommendedName>
        <fullName evidence="14">Leucine-rich repeat-containing N-terminal plant-type domain-containing protein</fullName>
    </recommendedName>
</protein>
<feature type="signal peptide" evidence="13">
    <location>
        <begin position="1"/>
        <end position="20"/>
    </location>
</feature>
<dbReference type="EMBL" id="CM029037">
    <property type="protein sequence ID" value="KAG2657738.1"/>
    <property type="molecule type" value="Genomic_DNA"/>
</dbReference>
<evidence type="ECO:0000256" key="5">
    <source>
        <dbReference type="ARBA" id="ARBA00022692"/>
    </source>
</evidence>
<dbReference type="InterPro" id="IPR001611">
    <property type="entry name" value="Leu-rich_rpt"/>
</dbReference>
<dbReference type="Gene3D" id="3.80.10.10">
    <property type="entry name" value="Ribonuclease Inhibitor"/>
    <property type="match status" value="4"/>
</dbReference>